<organism evidence="2">
    <name type="scientific">marine sediment metagenome</name>
    <dbReference type="NCBI Taxonomy" id="412755"/>
    <lineage>
        <taxon>unclassified sequences</taxon>
        <taxon>metagenomes</taxon>
        <taxon>ecological metagenomes</taxon>
    </lineage>
</organism>
<feature type="non-terminal residue" evidence="2">
    <location>
        <position position="1"/>
    </location>
</feature>
<dbReference type="PANTHER" id="PTHR45947">
    <property type="entry name" value="SULFOQUINOVOSYL TRANSFERASE SQD2"/>
    <property type="match status" value="1"/>
</dbReference>
<gene>
    <name evidence="2" type="ORF">LCGC14_2753080</name>
</gene>
<dbReference type="Pfam" id="PF00534">
    <property type="entry name" value="Glycos_transf_1"/>
    <property type="match status" value="1"/>
</dbReference>
<dbReference type="InterPro" id="IPR050194">
    <property type="entry name" value="Glycosyltransferase_grp1"/>
</dbReference>
<dbReference type="CDD" id="cd03801">
    <property type="entry name" value="GT4_PimA-like"/>
    <property type="match status" value="1"/>
</dbReference>
<proteinExistence type="predicted"/>
<dbReference type="InterPro" id="IPR001296">
    <property type="entry name" value="Glyco_trans_1"/>
</dbReference>
<dbReference type="GO" id="GO:0016757">
    <property type="term" value="F:glycosyltransferase activity"/>
    <property type="evidence" value="ECO:0007669"/>
    <property type="project" value="InterPro"/>
</dbReference>
<dbReference type="EMBL" id="LAZR01050395">
    <property type="protein sequence ID" value="KKK87455.1"/>
    <property type="molecule type" value="Genomic_DNA"/>
</dbReference>
<dbReference type="Gene3D" id="3.40.50.2000">
    <property type="entry name" value="Glycogen Phosphorylase B"/>
    <property type="match status" value="2"/>
</dbReference>
<name>A0A0F8ZNA3_9ZZZZ</name>
<dbReference type="SUPFAM" id="SSF53756">
    <property type="entry name" value="UDP-Glycosyltransferase/glycogen phosphorylase"/>
    <property type="match status" value="1"/>
</dbReference>
<reference evidence="2" key="1">
    <citation type="journal article" date="2015" name="Nature">
        <title>Complex archaea that bridge the gap between prokaryotes and eukaryotes.</title>
        <authorList>
            <person name="Spang A."/>
            <person name="Saw J.H."/>
            <person name="Jorgensen S.L."/>
            <person name="Zaremba-Niedzwiedzka K."/>
            <person name="Martijn J."/>
            <person name="Lind A.E."/>
            <person name="van Eijk R."/>
            <person name="Schleper C."/>
            <person name="Guy L."/>
            <person name="Ettema T.J."/>
        </authorList>
    </citation>
    <scope>NUCLEOTIDE SEQUENCE</scope>
</reference>
<comment type="caution">
    <text evidence="2">The sequence shown here is derived from an EMBL/GenBank/DDBJ whole genome shotgun (WGS) entry which is preliminary data.</text>
</comment>
<protein>
    <recommendedName>
        <fullName evidence="1">Glycosyl transferase family 1 domain-containing protein</fullName>
    </recommendedName>
</protein>
<dbReference type="AlphaFoldDB" id="A0A0F8ZNA3"/>
<sequence>LYRGFVIDEYLTRYEDLFKPDFIIKNAGIGGFVKLKTPQILIFQNPFYGYLKEQLKQGIISTNSNFFLTCIELMKRTAKQAFLRVAVSNYTKKEMELEGIKCDKVIEEGIDTAKFSPVIDKEKLKKDHSLPLDKKIGIAVTKFIPQKGWSILSKLIKEFPDIYWIVILTEEFGIKPKLKNVIVIEKVLPEVMSRMYNCADFFISTSPVESFGLCSLEAASCGLPVINFKTGWAWDWWDERLGLRIDNWDIESFSKAVKKIRDSDFSEFSPREALIEKGFTKEVSEKNWQKFVKEVLKKKV</sequence>
<evidence type="ECO:0000313" key="2">
    <source>
        <dbReference type="EMBL" id="KKK87455.1"/>
    </source>
</evidence>
<evidence type="ECO:0000259" key="1">
    <source>
        <dbReference type="Pfam" id="PF00534"/>
    </source>
</evidence>
<feature type="domain" description="Glycosyl transferase family 1" evidence="1">
    <location>
        <begin position="120"/>
        <end position="277"/>
    </location>
</feature>
<dbReference type="PANTHER" id="PTHR45947:SF3">
    <property type="entry name" value="SULFOQUINOVOSYL TRANSFERASE SQD2"/>
    <property type="match status" value="1"/>
</dbReference>
<accession>A0A0F8ZNA3</accession>